<dbReference type="Pfam" id="PF02171">
    <property type="entry name" value="Piwi"/>
    <property type="match status" value="1"/>
</dbReference>
<reference evidence="2 3" key="1">
    <citation type="submission" date="2015-09" db="EMBL/GenBank/DDBJ databases">
        <title>Draft genome of the parasitic nematode Teladorsagia circumcincta isolate WARC Sus (inbred).</title>
        <authorList>
            <person name="Mitreva M."/>
        </authorList>
    </citation>
    <scope>NUCLEOTIDE SEQUENCE [LARGE SCALE GENOMIC DNA]</scope>
    <source>
        <strain evidence="2 3">S</strain>
    </source>
</reference>
<evidence type="ECO:0000259" key="1">
    <source>
        <dbReference type="Pfam" id="PF02171"/>
    </source>
</evidence>
<feature type="domain" description="Piwi" evidence="1">
    <location>
        <begin position="12"/>
        <end position="70"/>
    </location>
</feature>
<name>A0A2G9T9N5_TELCI</name>
<sequence length="83" mass="9560">MWKRNVHFYRANRQSQSCINFVSKINLKLGGMNYEVVPESFAENVWIAKGKTLIVGYDVAHPGRPTRDEIMNRMPPRRPSVVG</sequence>
<evidence type="ECO:0000313" key="2">
    <source>
        <dbReference type="EMBL" id="PIO54686.1"/>
    </source>
</evidence>
<organism evidence="2 3">
    <name type="scientific">Teladorsagia circumcincta</name>
    <name type="common">Brown stomach worm</name>
    <name type="synonym">Ostertagia circumcincta</name>
    <dbReference type="NCBI Taxonomy" id="45464"/>
    <lineage>
        <taxon>Eukaryota</taxon>
        <taxon>Metazoa</taxon>
        <taxon>Ecdysozoa</taxon>
        <taxon>Nematoda</taxon>
        <taxon>Chromadorea</taxon>
        <taxon>Rhabditida</taxon>
        <taxon>Rhabditina</taxon>
        <taxon>Rhabditomorpha</taxon>
        <taxon>Strongyloidea</taxon>
        <taxon>Trichostrongylidae</taxon>
        <taxon>Teladorsagia</taxon>
    </lineage>
</organism>
<accession>A0A2G9T9N5</accession>
<dbReference type="SUPFAM" id="SSF53098">
    <property type="entry name" value="Ribonuclease H-like"/>
    <property type="match status" value="1"/>
</dbReference>
<evidence type="ECO:0000313" key="3">
    <source>
        <dbReference type="Proteomes" id="UP000230423"/>
    </source>
</evidence>
<gene>
    <name evidence="2" type="ORF">TELCIR_23944</name>
</gene>
<keyword evidence="3" id="KW-1185">Reference proteome</keyword>
<dbReference type="GO" id="GO:0003676">
    <property type="term" value="F:nucleic acid binding"/>
    <property type="evidence" value="ECO:0007669"/>
    <property type="project" value="InterPro"/>
</dbReference>
<dbReference type="InterPro" id="IPR003165">
    <property type="entry name" value="Piwi"/>
</dbReference>
<dbReference type="EMBL" id="KZ393571">
    <property type="protein sequence ID" value="PIO54686.1"/>
    <property type="molecule type" value="Genomic_DNA"/>
</dbReference>
<dbReference type="AlphaFoldDB" id="A0A2G9T9N5"/>
<proteinExistence type="predicted"/>
<feature type="non-terminal residue" evidence="2">
    <location>
        <position position="83"/>
    </location>
</feature>
<dbReference type="OrthoDB" id="10252740at2759"/>
<protein>
    <recommendedName>
        <fullName evidence="1">Piwi domain-containing protein</fullName>
    </recommendedName>
</protein>
<dbReference type="Proteomes" id="UP000230423">
    <property type="component" value="Unassembled WGS sequence"/>
</dbReference>
<dbReference type="InterPro" id="IPR012337">
    <property type="entry name" value="RNaseH-like_sf"/>
</dbReference>